<dbReference type="EMBL" id="JBHSMD010000002">
    <property type="protein sequence ID" value="MFC5493316.1"/>
    <property type="molecule type" value="Genomic_DNA"/>
</dbReference>
<evidence type="ECO:0000313" key="1">
    <source>
        <dbReference type="EMBL" id="MFC5493316.1"/>
    </source>
</evidence>
<proteinExistence type="predicted"/>
<dbReference type="Proteomes" id="UP001595956">
    <property type="component" value="Unassembled WGS sequence"/>
</dbReference>
<dbReference type="RefSeq" id="WP_345172313.1">
    <property type="nucleotide sequence ID" value="NZ_BAABFQ010000003.1"/>
</dbReference>
<organism evidence="1 2">
    <name type="scientific">Nocardioides caricicola</name>
    <dbReference type="NCBI Taxonomy" id="634770"/>
    <lineage>
        <taxon>Bacteria</taxon>
        <taxon>Bacillati</taxon>
        <taxon>Actinomycetota</taxon>
        <taxon>Actinomycetes</taxon>
        <taxon>Propionibacteriales</taxon>
        <taxon>Nocardioidaceae</taxon>
        <taxon>Nocardioides</taxon>
    </lineage>
</organism>
<reference evidence="2" key="1">
    <citation type="journal article" date="2019" name="Int. J. Syst. Evol. Microbiol.">
        <title>The Global Catalogue of Microorganisms (GCM) 10K type strain sequencing project: providing services to taxonomists for standard genome sequencing and annotation.</title>
        <authorList>
            <consortium name="The Broad Institute Genomics Platform"/>
            <consortium name="The Broad Institute Genome Sequencing Center for Infectious Disease"/>
            <person name="Wu L."/>
            <person name="Ma J."/>
        </authorList>
    </citation>
    <scope>NUCLEOTIDE SEQUENCE [LARGE SCALE GENOMIC DNA]</scope>
    <source>
        <strain evidence="2">KACC 13778</strain>
    </source>
</reference>
<dbReference type="InterPro" id="IPR046658">
    <property type="entry name" value="DUF6767"/>
</dbReference>
<accession>A0ABW0N0A6</accession>
<keyword evidence="2" id="KW-1185">Reference proteome</keyword>
<name>A0ABW0N0A6_9ACTN</name>
<gene>
    <name evidence="1" type="ORF">ACFPKY_09400</name>
</gene>
<protein>
    <submittedName>
        <fullName evidence="1">DUF6767 domain-containing protein</fullName>
    </submittedName>
</protein>
<dbReference type="Pfam" id="PF20555">
    <property type="entry name" value="DUF6767"/>
    <property type="match status" value="1"/>
</dbReference>
<evidence type="ECO:0000313" key="2">
    <source>
        <dbReference type="Proteomes" id="UP001595956"/>
    </source>
</evidence>
<sequence length="56" mass="5995">MARPDAQCPIRIGDACSLCVPGATGPADCALVAEVMRDPELRARLAELRREHLAAH</sequence>
<comment type="caution">
    <text evidence="1">The sequence shown here is derived from an EMBL/GenBank/DDBJ whole genome shotgun (WGS) entry which is preliminary data.</text>
</comment>